<keyword evidence="2" id="KW-1185">Reference proteome</keyword>
<proteinExistence type="predicted"/>
<evidence type="ECO:0000313" key="2">
    <source>
        <dbReference type="Proteomes" id="UP000261360"/>
    </source>
</evidence>
<evidence type="ECO:0000313" key="1">
    <source>
        <dbReference type="Ensembl" id="ENSSLDP00000000073.1"/>
    </source>
</evidence>
<protein>
    <submittedName>
        <fullName evidence="1">Uncharacterized protein</fullName>
    </submittedName>
</protein>
<reference evidence="1" key="2">
    <citation type="submission" date="2025-09" db="UniProtKB">
        <authorList>
            <consortium name="Ensembl"/>
        </authorList>
    </citation>
    <scope>IDENTIFICATION</scope>
</reference>
<name>A0A3B4WDV5_SERLL</name>
<accession>A0A3B4WDV5</accession>
<dbReference type="Proteomes" id="UP000261360">
    <property type="component" value="Unplaced"/>
</dbReference>
<dbReference type="AlphaFoldDB" id="A0A3B4WDV5"/>
<dbReference type="Ensembl" id="ENSSLDT00000000109.1">
    <property type="protein sequence ID" value="ENSSLDP00000000073.1"/>
    <property type="gene ID" value="ENSSLDG00000000089.1"/>
</dbReference>
<organism evidence="1 2">
    <name type="scientific">Seriola lalandi dorsalis</name>
    <dbReference type="NCBI Taxonomy" id="1841481"/>
    <lineage>
        <taxon>Eukaryota</taxon>
        <taxon>Metazoa</taxon>
        <taxon>Chordata</taxon>
        <taxon>Craniata</taxon>
        <taxon>Vertebrata</taxon>
        <taxon>Euteleostomi</taxon>
        <taxon>Actinopterygii</taxon>
        <taxon>Neopterygii</taxon>
        <taxon>Teleostei</taxon>
        <taxon>Neoteleostei</taxon>
        <taxon>Acanthomorphata</taxon>
        <taxon>Carangaria</taxon>
        <taxon>Carangiformes</taxon>
        <taxon>Carangidae</taxon>
        <taxon>Seriola</taxon>
    </lineage>
</organism>
<reference evidence="1" key="1">
    <citation type="submission" date="2025-08" db="UniProtKB">
        <authorList>
            <consortium name="Ensembl"/>
        </authorList>
    </citation>
    <scope>IDENTIFICATION</scope>
</reference>
<sequence>ERLSISAIRPHSTAQSPDLNPMELVNLQVLHNNLWELSQQCWDELSEQYLSLIGFHTVCSRGEI</sequence>